<evidence type="ECO:0000259" key="2">
    <source>
        <dbReference type="PROSITE" id="PS50206"/>
    </source>
</evidence>
<evidence type="ECO:0000256" key="1">
    <source>
        <dbReference type="SAM" id="Phobius"/>
    </source>
</evidence>
<name>A0ABW1SV63_9LACO</name>
<dbReference type="EMBL" id="JBHSSK010000029">
    <property type="protein sequence ID" value="MFC6207983.1"/>
    <property type="molecule type" value="Genomic_DNA"/>
</dbReference>
<dbReference type="Gene3D" id="3.40.250.10">
    <property type="entry name" value="Rhodanese-like domain"/>
    <property type="match status" value="1"/>
</dbReference>
<keyword evidence="4" id="KW-1185">Reference proteome</keyword>
<organism evidence="3 4">
    <name type="scientific">Levilactobacillus tongjiangensis</name>
    <dbReference type="NCBI Taxonomy" id="2486023"/>
    <lineage>
        <taxon>Bacteria</taxon>
        <taxon>Bacillati</taxon>
        <taxon>Bacillota</taxon>
        <taxon>Bacilli</taxon>
        <taxon>Lactobacillales</taxon>
        <taxon>Lactobacillaceae</taxon>
        <taxon>Levilactobacillus</taxon>
    </lineage>
</organism>
<dbReference type="PANTHER" id="PTHR43031">
    <property type="entry name" value="FAD-DEPENDENT OXIDOREDUCTASE"/>
    <property type="match status" value="1"/>
</dbReference>
<evidence type="ECO:0000313" key="4">
    <source>
        <dbReference type="Proteomes" id="UP001596254"/>
    </source>
</evidence>
<dbReference type="PROSITE" id="PS50206">
    <property type="entry name" value="RHODANESE_3"/>
    <property type="match status" value="1"/>
</dbReference>
<comment type="caution">
    <text evidence="3">The sequence shown here is derived from an EMBL/GenBank/DDBJ whole genome shotgun (WGS) entry which is preliminary data.</text>
</comment>
<feature type="transmembrane region" description="Helical" evidence="1">
    <location>
        <begin position="6"/>
        <end position="28"/>
    </location>
</feature>
<dbReference type="RefSeq" id="WP_125692486.1">
    <property type="nucleotide sequence ID" value="NZ_JBHSSK010000029.1"/>
</dbReference>
<keyword evidence="1" id="KW-1133">Transmembrane helix</keyword>
<dbReference type="Proteomes" id="UP001596254">
    <property type="component" value="Unassembled WGS sequence"/>
</dbReference>
<evidence type="ECO:0000313" key="3">
    <source>
        <dbReference type="EMBL" id="MFC6207983.1"/>
    </source>
</evidence>
<gene>
    <name evidence="3" type="ORF">ACFP1G_10975</name>
</gene>
<keyword evidence="1" id="KW-0812">Transmembrane</keyword>
<proteinExistence type="predicted"/>
<reference evidence="4" key="1">
    <citation type="journal article" date="2019" name="Int. J. Syst. Evol. Microbiol.">
        <title>The Global Catalogue of Microorganisms (GCM) 10K type strain sequencing project: providing services to taxonomists for standard genome sequencing and annotation.</title>
        <authorList>
            <consortium name="The Broad Institute Genomics Platform"/>
            <consortium name="The Broad Institute Genome Sequencing Center for Infectious Disease"/>
            <person name="Wu L."/>
            <person name="Ma J."/>
        </authorList>
    </citation>
    <scope>NUCLEOTIDE SEQUENCE [LARGE SCALE GENOMIC DNA]</scope>
    <source>
        <strain evidence="4">CCM 8905</strain>
    </source>
</reference>
<accession>A0ABW1SV63</accession>
<dbReference type="Pfam" id="PF00581">
    <property type="entry name" value="Rhodanese"/>
    <property type="match status" value="1"/>
</dbReference>
<dbReference type="PANTHER" id="PTHR43031:SF18">
    <property type="entry name" value="RHODANESE-RELATED SULFURTRANSFERASES"/>
    <property type="match status" value="1"/>
</dbReference>
<dbReference type="CDD" id="cd00158">
    <property type="entry name" value="RHOD"/>
    <property type="match status" value="1"/>
</dbReference>
<dbReference type="InterPro" id="IPR050229">
    <property type="entry name" value="GlpE_sulfurtransferase"/>
</dbReference>
<sequence length="138" mass="15534">MVIGDSGLSAWTVYGIVLLVLIVGWAAWQGVTIMRRNRVATVIDEETFQAGMRKAQVVDLREKKDFDAGHILGSRNIPYSTFKTYHHQLRADLPVYLYDSGKALSTRAALVLSKEGFQDISILKTGYTRWQGKTKKTK</sequence>
<protein>
    <submittedName>
        <fullName evidence="3">Rhodanese-like domain-containing protein</fullName>
    </submittedName>
</protein>
<dbReference type="InterPro" id="IPR001763">
    <property type="entry name" value="Rhodanese-like_dom"/>
</dbReference>
<keyword evidence="1" id="KW-0472">Membrane</keyword>
<dbReference type="InterPro" id="IPR036873">
    <property type="entry name" value="Rhodanese-like_dom_sf"/>
</dbReference>
<feature type="domain" description="Rhodanese" evidence="2">
    <location>
        <begin position="51"/>
        <end position="135"/>
    </location>
</feature>
<dbReference type="SUPFAM" id="SSF52821">
    <property type="entry name" value="Rhodanese/Cell cycle control phosphatase"/>
    <property type="match status" value="1"/>
</dbReference>
<dbReference type="SMART" id="SM00450">
    <property type="entry name" value="RHOD"/>
    <property type="match status" value="1"/>
</dbReference>